<evidence type="ECO:0000256" key="6">
    <source>
        <dbReference type="ARBA" id="ARBA00022723"/>
    </source>
</evidence>
<evidence type="ECO:0000256" key="1">
    <source>
        <dbReference type="ARBA" id="ARBA00012493"/>
    </source>
</evidence>
<keyword evidence="3" id="KW-0808">Transferase</keyword>
<dbReference type="SMART" id="SM00298">
    <property type="entry name" value="CHROMO"/>
    <property type="match status" value="1"/>
</dbReference>
<dbReference type="PANTHER" id="PTHR37984:SF5">
    <property type="entry name" value="PROTEIN NYNRIN-LIKE"/>
    <property type="match status" value="1"/>
</dbReference>
<dbReference type="InParanoid" id="A0A6P9EMH1"/>
<evidence type="ECO:0000256" key="5">
    <source>
        <dbReference type="ARBA" id="ARBA00022722"/>
    </source>
</evidence>
<dbReference type="Gene3D" id="1.10.340.70">
    <property type="match status" value="1"/>
</dbReference>
<dbReference type="CDD" id="cd09274">
    <property type="entry name" value="RNase_HI_RT_Ty3"/>
    <property type="match status" value="1"/>
</dbReference>
<dbReference type="FunFam" id="3.30.70.270:FF:000020">
    <property type="entry name" value="Transposon Tf2-6 polyprotein-like Protein"/>
    <property type="match status" value="1"/>
</dbReference>
<evidence type="ECO:0000256" key="7">
    <source>
        <dbReference type="ARBA" id="ARBA00022750"/>
    </source>
</evidence>
<evidence type="ECO:0000256" key="4">
    <source>
        <dbReference type="ARBA" id="ARBA00022695"/>
    </source>
</evidence>
<dbReference type="GO" id="GO:0046872">
    <property type="term" value="F:metal ion binding"/>
    <property type="evidence" value="ECO:0007669"/>
    <property type="project" value="UniProtKB-KW"/>
</dbReference>
<evidence type="ECO:0000256" key="8">
    <source>
        <dbReference type="ARBA" id="ARBA00022759"/>
    </source>
</evidence>
<evidence type="ECO:0000256" key="13">
    <source>
        <dbReference type="ARBA" id="ARBA00022932"/>
    </source>
</evidence>
<keyword evidence="13" id="KW-0239">DNA-directed DNA polymerase</keyword>
<keyword evidence="7" id="KW-0064">Aspartyl protease</keyword>
<keyword evidence="4" id="KW-0548">Nucleotidyltransferase</keyword>
<keyword evidence="15" id="KW-0233">DNA recombination</keyword>
<dbReference type="InterPro" id="IPR021109">
    <property type="entry name" value="Peptidase_aspartic_dom_sf"/>
</dbReference>
<dbReference type="PROSITE" id="PS50994">
    <property type="entry name" value="INTEGRASE"/>
    <property type="match status" value="1"/>
</dbReference>
<organism evidence="18 19">
    <name type="scientific">Juglans regia</name>
    <name type="common">English walnut</name>
    <dbReference type="NCBI Taxonomy" id="51240"/>
    <lineage>
        <taxon>Eukaryota</taxon>
        <taxon>Viridiplantae</taxon>
        <taxon>Streptophyta</taxon>
        <taxon>Embryophyta</taxon>
        <taxon>Tracheophyta</taxon>
        <taxon>Spermatophyta</taxon>
        <taxon>Magnoliopsida</taxon>
        <taxon>eudicotyledons</taxon>
        <taxon>Gunneridae</taxon>
        <taxon>Pentapetalae</taxon>
        <taxon>rosids</taxon>
        <taxon>fabids</taxon>
        <taxon>Fagales</taxon>
        <taxon>Juglandaceae</taxon>
        <taxon>Juglans</taxon>
    </lineage>
</organism>
<evidence type="ECO:0000256" key="12">
    <source>
        <dbReference type="ARBA" id="ARBA00022918"/>
    </source>
</evidence>
<dbReference type="CDD" id="cd01647">
    <property type="entry name" value="RT_LTR"/>
    <property type="match status" value="1"/>
</dbReference>
<dbReference type="GO" id="GO:0006508">
    <property type="term" value="P:proteolysis"/>
    <property type="evidence" value="ECO:0007669"/>
    <property type="project" value="UniProtKB-KW"/>
</dbReference>
<dbReference type="GeneID" id="118349227"/>
<evidence type="ECO:0000256" key="3">
    <source>
        <dbReference type="ARBA" id="ARBA00022679"/>
    </source>
</evidence>
<evidence type="ECO:0000313" key="19">
    <source>
        <dbReference type="RefSeq" id="XP_035548749.1"/>
    </source>
</evidence>
<dbReference type="GO" id="GO:0003964">
    <property type="term" value="F:RNA-directed DNA polymerase activity"/>
    <property type="evidence" value="ECO:0007669"/>
    <property type="project" value="UniProtKB-KW"/>
</dbReference>
<dbReference type="Gene3D" id="3.30.420.10">
    <property type="entry name" value="Ribonuclease H-like superfamily/Ribonuclease H"/>
    <property type="match status" value="1"/>
</dbReference>
<keyword evidence="9" id="KW-0378">Hydrolase</keyword>
<dbReference type="PROSITE" id="PS50013">
    <property type="entry name" value="CHROMO_2"/>
    <property type="match status" value="1"/>
</dbReference>
<dbReference type="SUPFAM" id="SSF54160">
    <property type="entry name" value="Chromo domain-like"/>
    <property type="match status" value="1"/>
</dbReference>
<dbReference type="GO" id="GO:0006310">
    <property type="term" value="P:DNA recombination"/>
    <property type="evidence" value="ECO:0007669"/>
    <property type="project" value="UniProtKB-KW"/>
</dbReference>
<dbReference type="Proteomes" id="UP000235220">
    <property type="component" value="Chromosome 8"/>
</dbReference>
<dbReference type="Gene3D" id="3.10.10.10">
    <property type="entry name" value="HIV Type 1 Reverse Transcriptase, subunit A, domain 1"/>
    <property type="match status" value="1"/>
</dbReference>
<evidence type="ECO:0000256" key="9">
    <source>
        <dbReference type="ARBA" id="ARBA00022801"/>
    </source>
</evidence>
<protein>
    <recommendedName>
        <fullName evidence="1">RNA-directed DNA polymerase</fullName>
        <ecNumber evidence="1">2.7.7.49</ecNumber>
    </recommendedName>
</protein>
<dbReference type="Gene3D" id="2.40.50.40">
    <property type="match status" value="1"/>
</dbReference>
<dbReference type="SUPFAM" id="SSF50630">
    <property type="entry name" value="Acid proteases"/>
    <property type="match status" value="1"/>
</dbReference>
<dbReference type="InterPro" id="IPR041373">
    <property type="entry name" value="RT_RNaseH"/>
</dbReference>
<dbReference type="InterPro" id="IPR000953">
    <property type="entry name" value="Chromo/chromo_shadow_dom"/>
</dbReference>
<dbReference type="InterPro" id="IPR050951">
    <property type="entry name" value="Retrovirus_Pol_polyprotein"/>
</dbReference>
<dbReference type="Pfam" id="PF00385">
    <property type="entry name" value="Chromo"/>
    <property type="match status" value="1"/>
</dbReference>
<accession>A0A6P9EMH1</accession>
<dbReference type="InterPro" id="IPR016197">
    <property type="entry name" value="Chromo-like_dom_sf"/>
</dbReference>
<evidence type="ECO:0000256" key="10">
    <source>
        <dbReference type="ARBA" id="ARBA00022842"/>
    </source>
</evidence>
<keyword evidence="10" id="KW-0460">Magnesium</keyword>
<dbReference type="InterPro" id="IPR041588">
    <property type="entry name" value="Integrase_H2C2"/>
</dbReference>
<dbReference type="Gene3D" id="2.40.70.10">
    <property type="entry name" value="Acid Proteases"/>
    <property type="match status" value="1"/>
</dbReference>
<evidence type="ECO:0000256" key="11">
    <source>
        <dbReference type="ARBA" id="ARBA00022908"/>
    </source>
</evidence>
<evidence type="ECO:0000256" key="2">
    <source>
        <dbReference type="ARBA" id="ARBA00022670"/>
    </source>
</evidence>
<dbReference type="RefSeq" id="XP_035548749.1">
    <property type="nucleotide sequence ID" value="XM_035692856.1"/>
</dbReference>
<keyword evidence="11" id="KW-0229">DNA integration</keyword>
<keyword evidence="14" id="KW-0238">DNA-binding</keyword>
<proteinExistence type="predicted"/>
<feature type="domain" description="Integrase catalytic" evidence="17">
    <location>
        <begin position="891"/>
        <end position="1055"/>
    </location>
</feature>
<dbReference type="Pfam" id="PF03732">
    <property type="entry name" value="Retrotrans_gag"/>
    <property type="match status" value="1"/>
</dbReference>
<dbReference type="GO" id="GO:0004519">
    <property type="term" value="F:endonuclease activity"/>
    <property type="evidence" value="ECO:0007669"/>
    <property type="project" value="UniProtKB-KW"/>
</dbReference>
<dbReference type="InterPro" id="IPR043502">
    <property type="entry name" value="DNA/RNA_pol_sf"/>
</dbReference>
<dbReference type="EC" id="2.7.7.49" evidence="1"/>
<dbReference type="InterPro" id="IPR005162">
    <property type="entry name" value="Retrotrans_gag_dom"/>
</dbReference>
<keyword evidence="12" id="KW-0695">RNA-directed DNA polymerase</keyword>
<dbReference type="GO" id="GO:0003887">
    <property type="term" value="F:DNA-directed DNA polymerase activity"/>
    <property type="evidence" value="ECO:0007669"/>
    <property type="project" value="UniProtKB-KW"/>
</dbReference>
<dbReference type="InterPro" id="IPR012337">
    <property type="entry name" value="RNaseH-like_sf"/>
</dbReference>
<dbReference type="InterPro" id="IPR000477">
    <property type="entry name" value="RT_dom"/>
</dbReference>
<evidence type="ECO:0000256" key="14">
    <source>
        <dbReference type="ARBA" id="ARBA00023125"/>
    </source>
</evidence>
<dbReference type="Gene3D" id="3.30.70.270">
    <property type="match status" value="2"/>
</dbReference>
<dbReference type="Pfam" id="PF17917">
    <property type="entry name" value="RT_RNaseH"/>
    <property type="match status" value="1"/>
</dbReference>
<dbReference type="InterPro" id="IPR023780">
    <property type="entry name" value="Chromo_domain"/>
</dbReference>
<dbReference type="GO" id="GO:0015074">
    <property type="term" value="P:DNA integration"/>
    <property type="evidence" value="ECO:0007669"/>
    <property type="project" value="UniProtKB-KW"/>
</dbReference>
<dbReference type="CDD" id="cd00303">
    <property type="entry name" value="retropepsin_like"/>
    <property type="match status" value="1"/>
</dbReference>
<dbReference type="Pfam" id="PF17921">
    <property type="entry name" value="Integrase_H2C2"/>
    <property type="match status" value="1"/>
</dbReference>
<dbReference type="GO" id="GO:0003677">
    <property type="term" value="F:DNA binding"/>
    <property type="evidence" value="ECO:0007669"/>
    <property type="project" value="UniProtKB-KW"/>
</dbReference>
<keyword evidence="6" id="KW-0479">Metal-binding</keyword>
<dbReference type="InterPro" id="IPR001584">
    <property type="entry name" value="Integrase_cat-core"/>
</dbReference>
<evidence type="ECO:0000313" key="18">
    <source>
        <dbReference type="Proteomes" id="UP000235220"/>
    </source>
</evidence>
<reference evidence="19" key="1">
    <citation type="submission" date="2025-08" db="UniProtKB">
        <authorList>
            <consortium name="RefSeq"/>
        </authorList>
    </citation>
    <scope>IDENTIFICATION</scope>
    <source>
        <tissue evidence="19">Leaves</tissue>
    </source>
</reference>
<dbReference type="SUPFAM" id="SSF53098">
    <property type="entry name" value="Ribonuclease H-like"/>
    <property type="match status" value="1"/>
</dbReference>
<dbReference type="Pfam" id="PF00078">
    <property type="entry name" value="RVT_1"/>
    <property type="match status" value="1"/>
</dbReference>
<dbReference type="Pfam" id="PF24626">
    <property type="entry name" value="SH3_Tf2-1"/>
    <property type="match status" value="1"/>
</dbReference>
<keyword evidence="18" id="KW-1185">Reference proteome</keyword>
<feature type="domain" description="Chromo" evidence="16">
    <location>
        <begin position="1199"/>
        <end position="1252"/>
    </location>
</feature>
<keyword evidence="8" id="KW-0255">Endonuclease</keyword>
<dbReference type="GO" id="GO:0004190">
    <property type="term" value="F:aspartic-type endopeptidase activity"/>
    <property type="evidence" value="ECO:0007669"/>
    <property type="project" value="UniProtKB-KW"/>
</dbReference>
<keyword evidence="5" id="KW-0540">Nuclease</keyword>
<keyword evidence="2" id="KW-0645">Protease</keyword>
<sequence length="1252" mass="142901">MQAQEERMLAMRADIAQLTEMVKTLVTNQTAQVVHHETYHQQDREFQDFRREGPRGVKLDFPYFDGTDPAGWIFKASHYFDYHQTPPAQRLLMASYHMNGDALIWYQDAAETAQFNNWDTFSSALLLRFGLTAYDDPMEALTRLKQVSTVVIYKAQFEALSNRLRGLTESHKLSCFLSGLRDEIRLPVRMFKPLSLNVAFGLAKIQEEYLSSSKHSGKSWQEGQQPETKLEISLNAITGTPNQNTMRIHGFMGGERVLFLVDSGSTHNFLDPSIARKAKLKVNTNQKLKVRVANGELVTSEGACTATSIRLQGNQFTTSFYLLTLGGCDAVLGIRWLENLDNITWNFSKLVMQFMWQNKLVELKGLHLGRPSFGEGKEVLLNSMNGPKGVLIQCSAVQSTVPNPNTIPNTTHNQNRELTVLLQHFKHVFSEPIGLPPKRTHDHKITLKEGTPPISTRPYRYPFYQKTEIEKMVTELLKSGMIRPSSSPFSSPVLLVRKADGSWRLCVDYRALNQETVKDKFPIPVIDELLDEFYGSVIFSKMDLRSGYHQIRVVPEDVHKTAFRTHEGHYEFLPNCGRSYRACKASVGVSSEGVKADPSKIVSMVEWPTLTNLKALRGFLGLTGYYRKFIRHYGLIAAPLTALLKKNAFTWNASAHQAFQQLKGAVSQPSVLRLPDFTKSFIIECDASGCGVGAVLMQAGQPISYFSKALKGKALTLSTYKRELLALVMVVQRWRPYLLGQSFIVKTDQQALKYLLEQKVGTTAQQKWLTKLMGYDFKIEFKKGRENKVADALSRRDEKRDEDAGVLAIISFPTPDWIEELKASYSSSPELLELLAKRNPEAGHSGFLKTYQRAKKNFFWHGMKKDIKELIRSCEICQVNKHENLYPAGLLQPLPIPNQAWEKLSMDFVEGLPISHGVNVILVVVDRLTKYGHFMALAHPYTAVEVAQTFLREVFKLHGFPKVILSDRDPIFLSTFWKTLFSLQGTSLSYNSAYHPQSDGQTEILNKALEGYLRCFVGSKPKQWSQWLPLAEWWYNTSYHTSTKMSPFEALYGYSSPRLITYIPGTSQNDATDKMLKDREHIKLLLKENLNFSQQRMKKFADQRRTEREFQIGEWVYLRLQPYRQKTVVARKNLKLSPRFYGPFRVMQRLGTVAYCLELPLESKIHPVFHISCLKKKLGTRIQALPSLPPVNDTCEVQPEPELVLERRMRQQGNKAQTMALVKWVGLSAEENSWESLQRLREDYPYLVGQVL</sequence>
<dbReference type="Gene3D" id="3.10.20.370">
    <property type="match status" value="1"/>
</dbReference>
<dbReference type="SUPFAM" id="SSF56672">
    <property type="entry name" value="DNA/RNA polymerases"/>
    <property type="match status" value="1"/>
</dbReference>
<dbReference type="AlphaFoldDB" id="A0A6P9EMH1"/>
<evidence type="ECO:0000259" key="17">
    <source>
        <dbReference type="PROSITE" id="PS50994"/>
    </source>
</evidence>
<evidence type="ECO:0000256" key="15">
    <source>
        <dbReference type="ARBA" id="ARBA00023172"/>
    </source>
</evidence>
<gene>
    <name evidence="19" type="primary">LOC118349227</name>
</gene>
<dbReference type="InterPro" id="IPR043128">
    <property type="entry name" value="Rev_trsase/Diguanyl_cyclase"/>
</dbReference>
<dbReference type="KEGG" id="jre:118349227"/>
<dbReference type="PANTHER" id="PTHR37984">
    <property type="entry name" value="PROTEIN CBG26694"/>
    <property type="match status" value="1"/>
</dbReference>
<name>A0A6P9EMH1_JUGRE</name>
<dbReference type="InterPro" id="IPR036397">
    <property type="entry name" value="RNaseH_sf"/>
</dbReference>
<dbReference type="OrthoDB" id="2013610at2759"/>
<evidence type="ECO:0000259" key="16">
    <source>
        <dbReference type="PROSITE" id="PS50013"/>
    </source>
</evidence>
<dbReference type="InterPro" id="IPR056924">
    <property type="entry name" value="SH3_Tf2-1"/>
</dbReference>
<dbReference type="Pfam" id="PF08284">
    <property type="entry name" value="RVP_2"/>
    <property type="match status" value="1"/>
</dbReference>